<evidence type="ECO:0000256" key="6">
    <source>
        <dbReference type="SAM" id="MobiDB-lite"/>
    </source>
</evidence>
<feature type="compositionally biased region" description="Low complexity" evidence="6">
    <location>
        <begin position="666"/>
        <end position="734"/>
    </location>
</feature>
<feature type="compositionally biased region" description="Low complexity" evidence="6">
    <location>
        <begin position="1302"/>
        <end position="1321"/>
    </location>
</feature>
<keyword evidence="4" id="KW-0560">Oxidoreductase</keyword>
<feature type="compositionally biased region" description="Low complexity" evidence="6">
    <location>
        <begin position="1119"/>
        <end position="1134"/>
    </location>
</feature>
<feature type="compositionally biased region" description="Low complexity" evidence="6">
    <location>
        <begin position="1165"/>
        <end position="1181"/>
    </location>
</feature>
<organism evidence="7 8">
    <name type="scientific">Ectocarpus siliculosus</name>
    <name type="common">Brown alga</name>
    <name type="synonym">Conferva siliculosa</name>
    <dbReference type="NCBI Taxonomy" id="2880"/>
    <lineage>
        <taxon>Eukaryota</taxon>
        <taxon>Sar</taxon>
        <taxon>Stramenopiles</taxon>
        <taxon>Ochrophyta</taxon>
        <taxon>PX clade</taxon>
        <taxon>Phaeophyceae</taxon>
        <taxon>Ectocarpales</taxon>
        <taxon>Ectocarpaceae</taxon>
        <taxon>Ectocarpus</taxon>
    </lineage>
</organism>
<accession>D7FH24</accession>
<feature type="compositionally biased region" description="Low complexity" evidence="6">
    <location>
        <begin position="338"/>
        <end position="347"/>
    </location>
</feature>
<feature type="compositionally biased region" description="Polar residues" evidence="6">
    <location>
        <begin position="388"/>
        <end position="401"/>
    </location>
</feature>
<reference evidence="7 8" key="1">
    <citation type="journal article" date="2010" name="Nature">
        <title>The Ectocarpus genome and the independent evolution of multicellularity in brown algae.</title>
        <authorList>
            <person name="Cock J.M."/>
            <person name="Sterck L."/>
            <person name="Rouze P."/>
            <person name="Scornet D."/>
            <person name="Allen A.E."/>
            <person name="Amoutzias G."/>
            <person name="Anthouard V."/>
            <person name="Artiguenave F."/>
            <person name="Aury J.M."/>
            <person name="Badger J.H."/>
            <person name="Beszteri B."/>
            <person name="Billiau K."/>
            <person name="Bonnet E."/>
            <person name="Bothwell J.H."/>
            <person name="Bowler C."/>
            <person name="Boyen C."/>
            <person name="Brownlee C."/>
            <person name="Carrano C.J."/>
            <person name="Charrier B."/>
            <person name="Cho G.Y."/>
            <person name="Coelho S.M."/>
            <person name="Collen J."/>
            <person name="Corre E."/>
            <person name="Da Silva C."/>
            <person name="Delage L."/>
            <person name="Delaroque N."/>
            <person name="Dittami S.M."/>
            <person name="Doulbeau S."/>
            <person name="Elias M."/>
            <person name="Farnham G."/>
            <person name="Gachon C.M."/>
            <person name="Gschloessl B."/>
            <person name="Heesch S."/>
            <person name="Jabbari K."/>
            <person name="Jubin C."/>
            <person name="Kawai H."/>
            <person name="Kimura K."/>
            <person name="Kloareg B."/>
            <person name="Kupper F.C."/>
            <person name="Lang D."/>
            <person name="Le Bail A."/>
            <person name="Leblanc C."/>
            <person name="Lerouge P."/>
            <person name="Lohr M."/>
            <person name="Lopez P.J."/>
            <person name="Martens C."/>
            <person name="Maumus F."/>
            <person name="Michel G."/>
            <person name="Miranda-Saavedra D."/>
            <person name="Morales J."/>
            <person name="Moreau H."/>
            <person name="Motomura T."/>
            <person name="Nagasato C."/>
            <person name="Napoli C.A."/>
            <person name="Nelson D.R."/>
            <person name="Nyvall-Collen P."/>
            <person name="Peters A.F."/>
            <person name="Pommier C."/>
            <person name="Potin P."/>
            <person name="Poulain J."/>
            <person name="Quesneville H."/>
            <person name="Read B."/>
            <person name="Rensing S.A."/>
            <person name="Ritter A."/>
            <person name="Rousvoal S."/>
            <person name="Samanta M."/>
            <person name="Samson G."/>
            <person name="Schroeder D.C."/>
            <person name="Segurens B."/>
            <person name="Strittmatter M."/>
            <person name="Tonon T."/>
            <person name="Tregear J.W."/>
            <person name="Valentin K."/>
            <person name="von Dassow P."/>
            <person name="Yamagishi T."/>
            <person name="Van de Peer Y."/>
            <person name="Wincker P."/>
        </authorList>
    </citation>
    <scope>NUCLEOTIDE SEQUENCE [LARGE SCALE GENOMIC DNA]</scope>
    <source>
        <strain evidence="8">Ec32 / CCAP1310/4</strain>
    </source>
</reference>
<dbReference type="GO" id="GO:0016491">
    <property type="term" value="F:oxidoreductase activity"/>
    <property type="evidence" value="ECO:0007669"/>
    <property type="project" value="UniProtKB-KW"/>
</dbReference>
<keyword evidence="8" id="KW-1185">Reference proteome</keyword>
<feature type="region of interest" description="Disordered" evidence="6">
    <location>
        <begin position="53"/>
        <end position="73"/>
    </location>
</feature>
<dbReference type="PANTHER" id="PTHR21266">
    <property type="entry name" value="IRON-SULFUR DOMAIN CONTAINING PROTEIN"/>
    <property type="match status" value="1"/>
</dbReference>
<feature type="region of interest" description="Disordered" evidence="6">
    <location>
        <begin position="384"/>
        <end position="403"/>
    </location>
</feature>
<evidence type="ECO:0000313" key="8">
    <source>
        <dbReference type="Proteomes" id="UP000002630"/>
    </source>
</evidence>
<dbReference type="InParanoid" id="D7FH24"/>
<gene>
    <name evidence="7" type="ORF">Esi_0104_0073</name>
</gene>
<keyword evidence="2" id="KW-0812">Transmembrane</keyword>
<feature type="compositionally biased region" description="Pro residues" evidence="6">
    <location>
        <begin position="314"/>
        <end position="326"/>
    </location>
</feature>
<dbReference type="Proteomes" id="UP000002630">
    <property type="component" value="Linkage Group LG27"/>
</dbReference>
<keyword evidence="5" id="KW-0472">Membrane</keyword>
<dbReference type="InterPro" id="IPR050584">
    <property type="entry name" value="Cholesterol_7-desaturase"/>
</dbReference>
<evidence type="ECO:0000313" key="7">
    <source>
        <dbReference type="EMBL" id="CBJ28402.1"/>
    </source>
</evidence>
<feature type="region of interest" description="Disordered" evidence="6">
    <location>
        <begin position="1119"/>
        <end position="1199"/>
    </location>
</feature>
<feature type="region of interest" description="Disordered" evidence="6">
    <location>
        <begin position="610"/>
        <end position="848"/>
    </location>
</feature>
<evidence type="ECO:0000256" key="5">
    <source>
        <dbReference type="ARBA" id="ARBA00023136"/>
    </source>
</evidence>
<comment type="subcellular location">
    <subcellularLocation>
        <location evidence="1">Membrane</location>
    </subcellularLocation>
</comment>
<evidence type="ECO:0000256" key="2">
    <source>
        <dbReference type="ARBA" id="ARBA00022692"/>
    </source>
</evidence>
<dbReference type="EMBL" id="FN647726">
    <property type="protein sequence ID" value="CBJ28402.1"/>
    <property type="molecule type" value="Genomic_DNA"/>
</dbReference>
<feature type="region of interest" description="Disordered" evidence="6">
    <location>
        <begin position="452"/>
        <end position="571"/>
    </location>
</feature>
<proteinExistence type="predicted"/>
<dbReference type="EMBL" id="FN649752">
    <property type="protein sequence ID" value="CBJ28402.1"/>
    <property type="molecule type" value="Genomic_DNA"/>
</dbReference>
<name>D7FH24_ECTSI</name>
<feature type="compositionally biased region" description="Polar residues" evidence="6">
    <location>
        <begin position="798"/>
        <end position="812"/>
    </location>
</feature>
<feature type="region of interest" description="Disordered" evidence="6">
    <location>
        <begin position="1302"/>
        <end position="1363"/>
    </location>
</feature>
<evidence type="ECO:0000256" key="3">
    <source>
        <dbReference type="ARBA" id="ARBA00022989"/>
    </source>
</evidence>
<evidence type="ECO:0000256" key="4">
    <source>
        <dbReference type="ARBA" id="ARBA00023002"/>
    </source>
</evidence>
<protein>
    <submittedName>
        <fullName evidence="7">Uncharacterized protein</fullName>
    </submittedName>
</protein>
<evidence type="ECO:0000256" key="1">
    <source>
        <dbReference type="ARBA" id="ARBA00004370"/>
    </source>
</evidence>
<dbReference type="PANTHER" id="PTHR21266:SF32">
    <property type="entry name" value="CHOLESTEROL 7-DESATURASE NVD"/>
    <property type="match status" value="1"/>
</dbReference>
<keyword evidence="3" id="KW-1133">Transmembrane helix</keyword>
<feature type="compositionally biased region" description="Pro residues" evidence="6">
    <location>
        <begin position="1155"/>
        <end position="1164"/>
    </location>
</feature>
<dbReference type="OrthoDB" id="10533932at2759"/>
<dbReference type="GO" id="GO:0005737">
    <property type="term" value="C:cytoplasm"/>
    <property type="evidence" value="ECO:0007669"/>
    <property type="project" value="TreeGrafter"/>
</dbReference>
<sequence>MAIVSQTTEVVVATIASTGAANALLTPLHRWSSSRKRVAEAVEAAAAAKRRRQQQQRALFEQQQQEEDGTTTTNPWVALLRAALPQPVKKTYRTVAAVPGQLAKSGEQAAASLSAAKDNLAAAAEVVAAAPGRARGAATQALETTRAAREAITEAPGRVEELVKATQELPGRLRQAVGEGAEAVAALEEAGRKAAEAAETLPSRLPGLIETTTDDALVLAGDLAEGTALGLDAAGTALWEVTKELGGWAADSVLRPVLTPVHEYRTSTRRVQDALDEERVVALNAAGKKRSLSSAEEANVGGPEAATTAILLPPPATASETAPPPSLGEVGSAAGEQSTASDGSSSSSDRRTPVSRLAGLRGRFSSWRRRKRSIVAVAVAFDEDGDNTAGSSQGSNATTGTREAVLDPTPTVSETVLARVESRGRAAPVAGLEIAAGRSDAAAAAAAAKKSGEEAMATSTAPVRTVTDPPDTGGVGVGGRQQPTLEESSTQSSVGGATAAVAPSKEAAPQSEPGAPASAPALEDEKLTRPPLAEDGGPVSLEPRPVADTGPLEQVEEEPEGGADRRAAGGGISTAIASGTLGLKPEGSATAAAAVLADDGLMRAGVVAGASAGRARGDPKQMGDDNGSGHKAGEQDPPAIEGTATPSGLSRTSASTAVVAPPPPSVGTGAAATATKLAASSSTAASPAAGLTSDAAAEALAAEEATATSEADLDAAPSSAPTATAGPTPLPRARSTPRESGSDLPNTAPPQAVSGAGQEDREGRGSGVAKRNDKPRADAATGDESRENAPSVGPTASALKTSPEQQPPSKADTNPAAAAAAAGGGGGAGEAGQAADREGSNGSSGAWGVQPAVEFLKGWVEAAVPRKKEELKRREDAVCWERQWYPVAFASDLRRLRRRRRRWRGGDGRSVRFEMLGREYELLPPDGVADKPTSLETRAWRCRSIVAPDDGPDEEKPSRSSTVAAAEEVPVRESSGLLWAWPDTSPKGLEAAALASPASSAAGLDDDCCGGGGETASPWRRLLLRRHTAAEGGYGDGAGVEEKKGGSGGLRRRRWRRRRLEVVVVEHDVPCGYSEAVGGLLDPAHGEAVMAAAAGGGDGREEAAAWVLAAASSLSSVADSSSSSAGVFRAASGSPRGQGEVVFAPPTFVGWRFEPTPPPPPPPTAAAEAAARSEEASTPASADRDQPSPPPVPDGESPEVIKEKEAAWNAPPRGRWLRRRLSGGLGAEERRPGVGGGGRGSVRYVVVLLPVGPERTKVFARLEVAPPGRRLLDGLSLGSRRGRRGTLAKAIDDAAAAAVRRSAAGDQAQADAGRGAKSSTTHGGGESGESVSGRSSSGGKGGARLTSPAVEEWVRGAGNGGPF</sequence>
<dbReference type="GO" id="GO:0016020">
    <property type="term" value="C:membrane"/>
    <property type="evidence" value="ECO:0007669"/>
    <property type="project" value="UniProtKB-SubCell"/>
</dbReference>
<feature type="compositionally biased region" description="Basic and acidic residues" evidence="6">
    <location>
        <begin position="615"/>
        <end position="634"/>
    </location>
</feature>
<feature type="region of interest" description="Disordered" evidence="6">
    <location>
        <begin position="314"/>
        <end position="354"/>
    </location>
</feature>
<feature type="region of interest" description="Disordered" evidence="6">
    <location>
        <begin position="946"/>
        <end position="967"/>
    </location>
</feature>
<feature type="compositionally biased region" description="Polar residues" evidence="6">
    <location>
        <begin position="481"/>
        <end position="495"/>
    </location>
</feature>
<feature type="compositionally biased region" description="Basic and acidic residues" evidence="6">
    <location>
        <begin position="758"/>
        <end position="787"/>
    </location>
</feature>